<name>A0A2I0AHP8_9ASPA</name>
<evidence type="ECO:0000313" key="2">
    <source>
        <dbReference type="EMBL" id="PKA55081.1"/>
    </source>
</evidence>
<gene>
    <name evidence="2" type="ORF">AXF42_Ash003718</name>
</gene>
<dbReference type="EMBL" id="KZ451980">
    <property type="protein sequence ID" value="PKA55081.1"/>
    <property type="molecule type" value="Genomic_DNA"/>
</dbReference>
<proteinExistence type="predicted"/>
<keyword evidence="3" id="KW-1185">Reference proteome</keyword>
<organism evidence="2 3">
    <name type="scientific">Apostasia shenzhenica</name>
    <dbReference type="NCBI Taxonomy" id="1088818"/>
    <lineage>
        <taxon>Eukaryota</taxon>
        <taxon>Viridiplantae</taxon>
        <taxon>Streptophyta</taxon>
        <taxon>Embryophyta</taxon>
        <taxon>Tracheophyta</taxon>
        <taxon>Spermatophyta</taxon>
        <taxon>Magnoliopsida</taxon>
        <taxon>Liliopsida</taxon>
        <taxon>Asparagales</taxon>
        <taxon>Orchidaceae</taxon>
        <taxon>Apostasioideae</taxon>
        <taxon>Apostasia</taxon>
    </lineage>
</organism>
<evidence type="ECO:0000313" key="3">
    <source>
        <dbReference type="Proteomes" id="UP000236161"/>
    </source>
</evidence>
<feature type="compositionally biased region" description="Acidic residues" evidence="1">
    <location>
        <begin position="29"/>
        <end position="43"/>
    </location>
</feature>
<protein>
    <submittedName>
        <fullName evidence="2">Uncharacterized protein</fullName>
    </submittedName>
</protein>
<sequence>MELQKKKKNEESKGVQKKALALKTSSLQSDDESVNSESDDEDRLDDEITMIFKQFNRLMRKKEKFTQYKKSGLNKEIKKN</sequence>
<dbReference type="OrthoDB" id="1437013at2759"/>
<dbReference type="AlphaFoldDB" id="A0A2I0AHP8"/>
<evidence type="ECO:0000256" key="1">
    <source>
        <dbReference type="SAM" id="MobiDB-lite"/>
    </source>
</evidence>
<feature type="region of interest" description="Disordered" evidence="1">
    <location>
        <begin position="1"/>
        <end position="43"/>
    </location>
</feature>
<accession>A0A2I0AHP8</accession>
<reference evidence="2 3" key="1">
    <citation type="journal article" date="2017" name="Nature">
        <title>The Apostasia genome and the evolution of orchids.</title>
        <authorList>
            <person name="Zhang G.Q."/>
            <person name="Liu K.W."/>
            <person name="Li Z."/>
            <person name="Lohaus R."/>
            <person name="Hsiao Y.Y."/>
            <person name="Niu S.C."/>
            <person name="Wang J.Y."/>
            <person name="Lin Y.C."/>
            <person name="Xu Q."/>
            <person name="Chen L.J."/>
            <person name="Yoshida K."/>
            <person name="Fujiwara S."/>
            <person name="Wang Z.W."/>
            <person name="Zhang Y.Q."/>
            <person name="Mitsuda N."/>
            <person name="Wang M."/>
            <person name="Liu G.H."/>
            <person name="Pecoraro L."/>
            <person name="Huang H.X."/>
            <person name="Xiao X.J."/>
            <person name="Lin M."/>
            <person name="Wu X.Y."/>
            <person name="Wu W.L."/>
            <person name="Chen Y.Y."/>
            <person name="Chang S.B."/>
            <person name="Sakamoto S."/>
            <person name="Ohme-Takagi M."/>
            <person name="Yagi M."/>
            <person name="Zeng S.J."/>
            <person name="Shen C.Y."/>
            <person name="Yeh C.M."/>
            <person name="Luo Y.B."/>
            <person name="Tsai W.C."/>
            <person name="Van de Peer Y."/>
            <person name="Liu Z.J."/>
        </authorList>
    </citation>
    <scope>NUCLEOTIDE SEQUENCE [LARGE SCALE GENOMIC DNA]</scope>
    <source>
        <strain evidence="3">cv. Shenzhen</strain>
        <tissue evidence="2">Stem</tissue>
    </source>
</reference>
<dbReference type="Proteomes" id="UP000236161">
    <property type="component" value="Unassembled WGS sequence"/>
</dbReference>